<name>D7BIN3_ALLS1</name>
<dbReference type="Gene3D" id="3.40.50.12280">
    <property type="match status" value="1"/>
</dbReference>
<evidence type="ECO:0000313" key="11">
    <source>
        <dbReference type="Proteomes" id="UP000001916"/>
    </source>
</evidence>
<dbReference type="SUPFAM" id="SSF54862">
    <property type="entry name" value="4Fe-4S ferredoxins"/>
    <property type="match status" value="1"/>
</dbReference>
<geneLocation type="plasmid" evidence="9 11">
    <name>pMESIL01</name>
</geneLocation>
<reference evidence="9 11" key="1">
    <citation type="journal article" date="2010" name="Stand. Genomic Sci.">
        <title>Complete genome sequence of Meiothermus silvanus type strain (VI-R2).</title>
        <authorList>
            <person name="Sikorski J."/>
            <person name="Tindall B.J."/>
            <person name="Lowry S."/>
            <person name="Lucas S."/>
            <person name="Nolan M."/>
            <person name="Copeland A."/>
            <person name="Glavina Del Rio T."/>
            <person name="Tice H."/>
            <person name="Cheng J.F."/>
            <person name="Han C."/>
            <person name="Pitluck S."/>
            <person name="Liolios K."/>
            <person name="Ivanova N."/>
            <person name="Mavromatis K."/>
            <person name="Mikhailova N."/>
            <person name="Pati A."/>
            <person name="Goodwin L."/>
            <person name="Chen A."/>
            <person name="Palaniappan K."/>
            <person name="Land M."/>
            <person name="Hauser L."/>
            <person name="Chang Y.J."/>
            <person name="Jeffries C.D."/>
            <person name="Rohde M."/>
            <person name="Goker M."/>
            <person name="Woyke T."/>
            <person name="Bristow J."/>
            <person name="Eisen J.A."/>
            <person name="Markowitz V."/>
            <person name="Hugenholtz P."/>
            <person name="Kyrpides N.C."/>
            <person name="Klenk H.P."/>
            <person name="Lapidus A."/>
        </authorList>
    </citation>
    <scope>NUCLEOTIDE SEQUENCE [LARGE SCALE GENOMIC DNA]</scope>
    <source>
        <strain evidence="11">ATCC 700542 / DSM 9946 / VI-R2</strain>
        <strain evidence="9">DSM 9946</strain>
        <plasmid evidence="11">Plasmid pMESIL01</plasmid>
        <plasmid evidence="10">pMESIL01</plasmid>
    </source>
</reference>
<evidence type="ECO:0000256" key="2">
    <source>
        <dbReference type="ARBA" id="ARBA00009173"/>
    </source>
</evidence>
<dbReference type="KEGG" id="msv:Mesil_3218"/>
<protein>
    <recommendedName>
        <fullName evidence="8">4Fe-4S ferredoxin-type domain-containing protein</fullName>
    </recommendedName>
</protein>
<gene>
    <name evidence="9" type="ORF">Mesil_3218</name>
    <name evidence="10" type="ORF">Mesil_3429</name>
</gene>
<dbReference type="eggNOG" id="COG3260">
    <property type="taxonomic scope" value="Bacteria"/>
</dbReference>
<dbReference type="HOGENOM" id="CLU_055737_5_1_0"/>
<evidence type="ECO:0000256" key="7">
    <source>
        <dbReference type="SAM" id="MobiDB-lite"/>
    </source>
</evidence>
<dbReference type="PANTHER" id="PTHR42989:SF1">
    <property type="entry name" value="FORMATE HYDROGENLYASE SUBUNIT 7-RELATED"/>
    <property type="match status" value="1"/>
</dbReference>
<keyword evidence="6" id="KW-0411">Iron-sulfur</keyword>
<dbReference type="EMBL" id="CP002043">
    <property type="protein sequence ID" value="ADH65039.1"/>
    <property type="molecule type" value="Genomic_DNA"/>
</dbReference>
<reference evidence="9" key="2">
    <citation type="submission" date="2010-05" db="EMBL/GenBank/DDBJ databases">
        <title>The complete plasmid1 of Meiothermus silvanus DSM 9946.</title>
        <authorList>
            <consortium name="US DOE Joint Genome Institute (JGI-PGF)"/>
            <person name="Lucas S."/>
            <person name="Copeland A."/>
            <person name="Lapidus A."/>
            <person name="Glavina del Rio T."/>
            <person name="Dalin E."/>
            <person name="Tice H."/>
            <person name="Bruce D."/>
            <person name="Goodwin L."/>
            <person name="Pitluck S."/>
            <person name="Kyrpides N."/>
            <person name="Mavromatis K."/>
            <person name="Mikhailova N."/>
            <person name="Lowry S."/>
            <person name="Clum A."/>
            <person name="Brettin T."/>
            <person name="Detter J.C."/>
            <person name="Han C."/>
            <person name="Larimer F."/>
            <person name="Land M."/>
            <person name="Hauser L."/>
            <person name="Markowitz V."/>
            <person name="Cheng J.-F."/>
            <person name="Hugenholtz P."/>
            <person name="Woyke T."/>
            <person name="Wu D."/>
            <person name="Tindall B."/>
            <person name="Pomrenke H.G."/>
            <person name="Schneider S."/>
            <person name="Klenk H.-P."/>
            <person name="Eisen J.A."/>
        </authorList>
    </citation>
    <scope>NUCLEOTIDE SEQUENCE</scope>
    <source>
        <strain evidence="9">DSM 9946</strain>
        <plasmid evidence="9">pMESIL01</plasmid>
    </source>
</reference>
<feature type="region of interest" description="Disordered" evidence="7">
    <location>
        <begin position="268"/>
        <end position="290"/>
    </location>
</feature>
<dbReference type="PANTHER" id="PTHR42989">
    <property type="entry name" value="HYDROGENASE-4 COMPONENT I"/>
    <property type="match status" value="1"/>
</dbReference>
<dbReference type="RefSeq" id="WP_013159565.1">
    <property type="nucleotide sequence ID" value="NC_014213.1"/>
</dbReference>
<evidence type="ECO:0000256" key="1">
    <source>
        <dbReference type="ARBA" id="ARBA00001966"/>
    </source>
</evidence>
<proteinExistence type="inferred from homology"/>
<dbReference type="eggNOG" id="COG1142">
    <property type="taxonomic scope" value="Bacteria"/>
</dbReference>
<evidence type="ECO:0000313" key="10">
    <source>
        <dbReference type="EMBL" id="ADH65238.1"/>
    </source>
</evidence>
<keyword evidence="4" id="KW-0479">Metal-binding</keyword>
<keyword evidence="3" id="KW-0004">4Fe-4S</keyword>
<dbReference type="EMBL" id="CP002043">
    <property type="protein sequence ID" value="ADH65238.1"/>
    <property type="molecule type" value="Genomic_DNA"/>
</dbReference>
<dbReference type="SUPFAM" id="SSF56770">
    <property type="entry name" value="HydA/Nqo6-like"/>
    <property type="match status" value="1"/>
</dbReference>
<dbReference type="InterPro" id="IPR017896">
    <property type="entry name" value="4Fe4S_Fe-S-bd"/>
</dbReference>
<organism evidence="9 11">
    <name type="scientific">Allomeiothermus silvanus (strain ATCC 700542 / DSM 9946 / NBRC 106475 / NCIMB 13440 / VI-R2)</name>
    <name type="common">Thermus silvanus</name>
    <dbReference type="NCBI Taxonomy" id="526227"/>
    <lineage>
        <taxon>Bacteria</taxon>
        <taxon>Thermotogati</taxon>
        <taxon>Deinococcota</taxon>
        <taxon>Deinococci</taxon>
        <taxon>Thermales</taxon>
        <taxon>Thermaceae</taxon>
        <taxon>Allomeiothermus</taxon>
    </lineage>
</organism>
<dbReference type="PROSITE" id="PS51379">
    <property type="entry name" value="4FE4S_FER_2"/>
    <property type="match status" value="1"/>
</dbReference>
<dbReference type="OrthoDB" id="9786737at2"/>
<dbReference type="GO" id="GO:0046872">
    <property type="term" value="F:metal ion binding"/>
    <property type="evidence" value="ECO:0007669"/>
    <property type="project" value="UniProtKB-KW"/>
</dbReference>
<accession>D7BIN3</accession>
<evidence type="ECO:0000256" key="6">
    <source>
        <dbReference type="ARBA" id="ARBA00023014"/>
    </source>
</evidence>
<sequence length="290" mass="31178">MTSLWQTLRTGLLTRSLEKLFRLPAWAPGWPLLRPEGLSPAVRRELLELCPSAAFAEEGGEFRVNLAQCVLCGRCFRAIPQAVGELRTLEVAVTRREDLVQRVDLTTGSFVEPTPPPPTRAELHLPTLAFREVSAGNTGLDDTEVALAGNPFHDMSRFGFSVVASPRHADALLVTGPVSQNMREALWRTYQATPEPKGVVAVGNEAIGGEIFAESAAVVGGVDQVVPVDVYVPGSPARPASILHGLLLLSGQTQQVLVGGRLHEERTQVVSSEAGVEASSRRAERGEEHG</sequence>
<evidence type="ECO:0000256" key="5">
    <source>
        <dbReference type="ARBA" id="ARBA00023004"/>
    </source>
</evidence>
<dbReference type="Pfam" id="PF01058">
    <property type="entry name" value="Oxidored_q6"/>
    <property type="match status" value="1"/>
</dbReference>
<feature type="domain" description="4Fe-4S ferredoxin-type" evidence="8">
    <location>
        <begin position="60"/>
        <end position="89"/>
    </location>
</feature>
<feature type="compositionally biased region" description="Basic and acidic residues" evidence="7">
    <location>
        <begin position="279"/>
        <end position="290"/>
    </location>
</feature>
<dbReference type="InterPro" id="IPR006137">
    <property type="entry name" value="NADH_UbQ_OxRdtase-like_20kDa"/>
</dbReference>
<dbReference type="Proteomes" id="UP000001916">
    <property type="component" value="Plasmid pMESIL01"/>
</dbReference>
<keyword evidence="9" id="KW-0614">Plasmid</keyword>
<comment type="cofactor">
    <cofactor evidence="1">
        <name>[4Fe-4S] cluster</name>
        <dbReference type="ChEBI" id="CHEBI:49883"/>
    </cofactor>
</comment>
<evidence type="ECO:0000256" key="3">
    <source>
        <dbReference type="ARBA" id="ARBA00022485"/>
    </source>
</evidence>
<dbReference type="Gene3D" id="3.30.70.20">
    <property type="match status" value="1"/>
</dbReference>
<comment type="similarity">
    <text evidence="2">Belongs to the complex I 20 kDa subunit family.</text>
</comment>
<evidence type="ECO:0000256" key="4">
    <source>
        <dbReference type="ARBA" id="ARBA00022723"/>
    </source>
</evidence>
<dbReference type="AlphaFoldDB" id="D7BIN3"/>
<dbReference type="KEGG" id="msv:Mesil_3429"/>
<evidence type="ECO:0000313" key="9">
    <source>
        <dbReference type="EMBL" id="ADH65039.1"/>
    </source>
</evidence>
<keyword evidence="5" id="KW-0408">Iron</keyword>
<dbReference type="InterPro" id="IPR052375">
    <property type="entry name" value="Complex_I_20kDa-like"/>
</dbReference>
<keyword evidence="11" id="KW-1185">Reference proteome</keyword>
<evidence type="ECO:0000259" key="8">
    <source>
        <dbReference type="PROSITE" id="PS51379"/>
    </source>
</evidence>
<dbReference type="GO" id="GO:0051539">
    <property type="term" value="F:4 iron, 4 sulfur cluster binding"/>
    <property type="evidence" value="ECO:0007669"/>
    <property type="project" value="UniProtKB-KW"/>
</dbReference>
<feature type="compositionally biased region" description="Low complexity" evidence="7">
    <location>
        <begin position="269"/>
        <end position="278"/>
    </location>
</feature>